<evidence type="ECO:0000313" key="3">
    <source>
        <dbReference type="Proteomes" id="UP000315628"/>
    </source>
</evidence>
<protein>
    <submittedName>
        <fullName evidence="2">Putative ArsR family transcriptional regulator</fullName>
    </submittedName>
</protein>
<keyword evidence="3" id="KW-1185">Reference proteome</keyword>
<dbReference type="CDD" id="cd00090">
    <property type="entry name" value="HTH_ARSR"/>
    <property type="match status" value="1"/>
</dbReference>
<name>A0A560W7Z2_9MICO</name>
<feature type="domain" description="HTH arsR-type" evidence="1">
    <location>
        <begin position="6"/>
        <end position="108"/>
    </location>
</feature>
<dbReference type="InterPro" id="IPR001845">
    <property type="entry name" value="HTH_ArsR_DNA-bd_dom"/>
</dbReference>
<dbReference type="SUPFAM" id="SSF46785">
    <property type="entry name" value="Winged helix' DNA-binding domain"/>
    <property type="match status" value="1"/>
</dbReference>
<accession>A0A560W7Z2</accession>
<organism evidence="2 3">
    <name type="scientific">Marihabitans asiaticum</name>
    <dbReference type="NCBI Taxonomy" id="415218"/>
    <lineage>
        <taxon>Bacteria</taxon>
        <taxon>Bacillati</taxon>
        <taxon>Actinomycetota</taxon>
        <taxon>Actinomycetes</taxon>
        <taxon>Micrococcales</taxon>
        <taxon>Intrasporangiaceae</taxon>
        <taxon>Marihabitans</taxon>
    </lineage>
</organism>
<dbReference type="Pfam" id="PF12840">
    <property type="entry name" value="HTH_20"/>
    <property type="match status" value="1"/>
</dbReference>
<dbReference type="InterPro" id="IPR011991">
    <property type="entry name" value="ArsR-like_HTH"/>
</dbReference>
<dbReference type="Proteomes" id="UP000315628">
    <property type="component" value="Unassembled WGS sequence"/>
</dbReference>
<reference evidence="2 3" key="1">
    <citation type="submission" date="2019-06" db="EMBL/GenBank/DDBJ databases">
        <title>Sequencing the genomes of 1000 actinobacteria strains.</title>
        <authorList>
            <person name="Klenk H.-P."/>
        </authorList>
    </citation>
    <scope>NUCLEOTIDE SEQUENCE [LARGE SCALE GENOMIC DNA]</scope>
    <source>
        <strain evidence="2 3">DSM 18935</strain>
    </source>
</reference>
<proteinExistence type="predicted"/>
<dbReference type="RefSeq" id="WP_246074755.1">
    <property type="nucleotide sequence ID" value="NZ_BAAAYT010000002.1"/>
</dbReference>
<gene>
    <name evidence="2" type="ORF">FB557_2385</name>
</gene>
<evidence type="ECO:0000313" key="2">
    <source>
        <dbReference type="EMBL" id="TWD13752.1"/>
    </source>
</evidence>
<dbReference type="GO" id="GO:0003700">
    <property type="term" value="F:DNA-binding transcription factor activity"/>
    <property type="evidence" value="ECO:0007669"/>
    <property type="project" value="InterPro"/>
</dbReference>
<evidence type="ECO:0000259" key="1">
    <source>
        <dbReference type="SMART" id="SM00418"/>
    </source>
</evidence>
<dbReference type="SMART" id="SM00418">
    <property type="entry name" value="HTH_ARSR"/>
    <property type="match status" value="1"/>
</dbReference>
<dbReference type="InterPro" id="IPR036388">
    <property type="entry name" value="WH-like_DNA-bd_sf"/>
</dbReference>
<sequence>MSDSEDVGLLRSAVRRDLLDTLANLPADRRDRGLSATELGEAVGLHASTVRFHLDQLVAAGLATSHFERSAGVGRPSKHYVATSGSLDASQQAESFGVLASLLAEMFACTHDDGSPLTPEEAGFAWAQRHATEWGGDLVDAGTARSAGAWLSKVGVMVDLLRDWGYTPNLRTEDSGRTVEVDLVDCPFLALAKDNPQVVCGVHRGLIRGALSTLGEGETETSLTPFVEPNRCLAHITTRADFAPRGGTR</sequence>
<comment type="caution">
    <text evidence="2">The sequence shown here is derived from an EMBL/GenBank/DDBJ whole genome shotgun (WGS) entry which is preliminary data.</text>
</comment>
<dbReference type="EMBL" id="VIUW01000004">
    <property type="protein sequence ID" value="TWD13752.1"/>
    <property type="molecule type" value="Genomic_DNA"/>
</dbReference>
<dbReference type="InterPro" id="IPR036390">
    <property type="entry name" value="WH_DNA-bd_sf"/>
</dbReference>
<dbReference type="Gene3D" id="1.10.10.10">
    <property type="entry name" value="Winged helix-like DNA-binding domain superfamily/Winged helix DNA-binding domain"/>
    <property type="match status" value="1"/>
</dbReference>
<dbReference type="AlphaFoldDB" id="A0A560W7Z2"/>